<dbReference type="Pfam" id="PF00651">
    <property type="entry name" value="BTB"/>
    <property type="match status" value="1"/>
</dbReference>
<name>A0ABP0P9S5_9DINO</name>
<feature type="region of interest" description="Disordered" evidence="3">
    <location>
        <begin position="1681"/>
        <end position="1738"/>
    </location>
</feature>
<accession>A0ABP0P9S5</accession>
<evidence type="ECO:0000256" key="3">
    <source>
        <dbReference type="SAM" id="MobiDB-lite"/>
    </source>
</evidence>
<dbReference type="Gene3D" id="1.10.238.10">
    <property type="entry name" value="EF-hand"/>
    <property type="match status" value="1"/>
</dbReference>
<keyword evidence="2" id="KW-0175">Coiled coil</keyword>
<keyword evidence="4" id="KW-0732">Signal</keyword>
<keyword evidence="8" id="KW-1185">Reference proteome</keyword>
<dbReference type="SUPFAM" id="SSF47473">
    <property type="entry name" value="EF-hand"/>
    <property type="match status" value="1"/>
</dbReference>
<dbReference type="Gene3D" id="3.30.710.10">
    <property type="entry name" value="Potassium Channel Kv1.1, Chain A"/>
    <property type="match status" value="1"/>
</dbReference>
<sequence length="1798" mass="201183">MGGKRCNCCSFHSTPLLAPLLSLVVRPTPQYLIRRATSKLHRELVEDTRASDDAGLLGNQGPEGFRLLLSRKFGSVAAAWRVSLDPDGNGRISFGEFNHRCRQMGFTGNLRKLWGELDTDKCGFISLKEIDPKAFQELEDFRALCMDKHGNMLNAWHHGFNLENKPGVPETVFISRCQDRWQATARNGAERRRELKLEDFDPQTGEAVYRADPCAEAISYGGGRKATAAPKPKAPLSPLIMSRCNTSHNLKQTRSRLKTAPSSPMSSSLSAGLLSPANHRSKADTFGGIASPSAAFQSIKTLPPDETLSPPRSPSRSPSRPGSKAHTLKLSSLDLDEDAAKRAHSGRDWVDGGEERWDVATPTRNSDYIRSCSKVQVMDRSIREEEKINADVGMMNKDELLLQLGLKYGSLRKAWNEVFDPFDSGKIGFQEFCDRMRNIGFLGDMKECWIALGAERDGVLRLRHLDRKSDELMEGFHNTLCDKYGNMLNAWQTAFDPNGRSLIDEASCTEEGVEGDLVQLFHDLLDDPLKQKQYKKMSLREFDLAAYQAYARMDTDMIVEAQKYEKTNPLEMSFEERQDNMFSVKWTRAQSKISRTEMAERTKQENEADVGCETLKTLKAMLTKKYKNLAIAWKVALDPLGQGHLSKEDWYNAVRNRVGFHGDLRQLWNEAAKPGAGEDRLNHHLREILVVSYRMLMDAGLRAQIQAAKRELEEKTTLTQQLDSELQKANERQSLRRDLDRIKKRIALREDINLDKKVERDMIDRDMCGDHLPQGGYNVHVPGQNKYSQSDDASSTFAKNEGQVMNCSEIVAKGEYVWRIEGLSWLENTLKQNGLCYASSEPFTVGGETFAFVYNPSGGKVSLTAEEQHGSLAIIHEDDDGITFRYRIFIKKKGGDFVQWGETGDECHPTTDTCGWAFGPDVYQQDGWSRYPNRKPGIFGLTHKQLLNSDWVEDDALTVKFELEVRPDDWPLGVVWAADGLVWPCSAKTTRGCATFDDQFRYADPAGRSDVTFVVQGETMKAHSPILCARSEVFEKELTAGLRESTSKEIVIPDCEAATFKALLQFLYTDSFSCVEELVKSISSNSSSAGDESPVQRLSLLQGLLAASHRYQVKRLRLWCEQQLCESITVQKVCDVLCQAHLYEAKSLEKACLAFIKNHMEEVVITTSFGQLSKDWPQVMLKISIFTAGVSENRATPALDAFEGKGDGATWLLVREADGSGCHISLYDLDPQAVQVLWDFRAFLLEAYGDIMTAWHQGLDPKKRGKIEEEDFAKRLKDMGYEDDVKKLWQLLLAEPHRKYIVLRDIDAKAADAFFRGDDKALTLYGTKSGPRASPSKWTGKVVDVTLAWVAGFLFKAAAAAGAGKLLSPKNDEEEGGGRSRVQQQGSQYSEEPAAAGDTFQEVTPWPNSSQSVSSRAPSNQSVARSHAGDDEAGPRRCGGAVGSEELGARKRQGAEMRLRQEMDLQVGPKCLDDYRRQLVNGCGSLAAAWRYRMDTECTGRMSFMQFVMAIDRTGGYSGSVKQLWAEISGERDEATFQDLDPDGFELLQVDWTDRPAALHSSAARGIRICSVGQYDFETTWGGIPETNGEAFGMWIVDNYENFPGFWKTIEKYNDEQLDEEDFVGRCLETGLEGISKREMKRIFKMLLPEPSTGRTKLIQPDLQALCVGLHNDLKVSIKTTSSEKTDREEDWDGWARVDSRQESMASPSSSPKSPLRPPSPASPQSPATPRSPSRVKCSPELPVISVQEFRRTLKRLYGSVHAGWVKYLDVTEVGRVPKGEFVNRARAIGVTGTPESS</sequence>
<dbReference type="InterPro" id="IPR002083">
    <property type="entry name" value="MATH/TRAF_dom"/>
</dbReference>
<feature type="region of interest" description="Disordered" evidence="3">
    <location>
        <begin position="249"/>
        <end position="275"/>
    </location>
</feature>
<evidence type="ECO:0000259" key="6">
    <source>
        <dbReference type="PROSITE" id="PS50222"/>
    </source>
</evidence>
<evidence type="ECO:0000313" key="7">
    <source>
        <dbReference type="EMBL" id="CAK9072511.1"/>
    </source>
</evidence>
<feature type="signal peptide" evidence="4">
    <location>
        <begin position="1"/>
        <end position="22"/>
    </location>
</feature>
<feature type="compositionally biased region" description="Pro residues" evidence="3">
    <location>
        <begin position="1715"/>
        <end position="1724"/>
    </location>
</feature>
<dbReference type="InterPro" id="IPR002048">
    <property type="entry name" value="EF_hand_dom"/>
</dbReference>
<feature type="compositionally biased region" description="Low complexity" evidence="3">
    <location>
        <begin position="260"/>
        <end position="275"/>
    </location>
</feature>
<dbReference type="SUPFAM" id="SSF54695">
    <property type="entry name" value="POZ domain"/>
    <property type="match status" value="1"/>
</dbReference>
<feature type="domain" description="BTB" evidence="5">
    <location>
        <begin position="1009"/>
        <end position="1076"/>
    </location>
</feature>
<dbReference type="PROSITE" id="PS50222">
    <property type="entry name" value="EF_HAND_2"/>
    <property type="match status" value="1"/>
</dbReference>
<dbReference type="PANTHER" id="PTHR24413">
    <property type="entry name" value="SPECKLE-TYPE POZ PROTEIN"/>
    <property type="match status" value="1"/>
</dbReference>
<organism evidence="7 8">
    <name type="scientific">Durusdinium trenchii</name>
    <dbReference type="NCBI Taxonomy" id="1381693"/>
    <lineage>
        <taxon>Eukaryota</taxon>
        <taxon>Sar</taxon>
        <taxon>Alveolata</taxon>
        <taxon>Dinophyceae</taxon>
        <taxon>Suessiales</taxon>
        <taxon>Symbiodiniaceae</taxon>
        <taxon>Durusdinium</taxon>
    </lineage>
</organism>
<feature type="chain" id="PRO_5047478330" evidence="4">
    <location>
        <begin position="23"/>
        <end position="1798"/>
    </location>
</feature>
<evidence type="ECO:0000259" key="5">
    <source>
        <dbReference type="PROSITE" id="PS50097"/>
    </source>
</evidence>
<dbReference type="SMART" id="SM00225">
    <property type="entry name" value="BTB"/>
    <property type="match status" value="1"/>
</dbReference>
<feature type="compositionally biased region" description="Polar residues" evidence="3">
    <location>
        <begin position="1406"/>
        <end position="1424"/>
    </location>
</feature>
<dbReference type="SUPFAM" id="SSF49599">
    <property type="entry name" value="TRAF domain-like"/>
    <property type="match status" value="1"/>
</dbReference>
<dbReference type="EMBL" id="CAXAMM010034224">
    <property type="protein sequence ID" value="CAK9072511.1"/>
    <property type="molecule type" value="Genomic_DNA"/>
</dbReference>
<dbReference type="InterPro" id="IPR000210">
    <property type="entry name" value="BTB/POZ_dom"/>
</dbReference>
<feature type="compositionally biased region" description="Low complexity" evidence="3">
    <location>
        <begin position="1725"/>
        <end position="1735"/>
    </location>
</feature>
<feature type="region of interest" description="Disordered" evidence="3">
    <location>
        <begin position="301"/>
        <end position="337"/>
    </location>
</feature>
<dbReference type="CDD" id="cd00121">
    <property type="entry name" value="MATH"/>
    <property type="match status" value="1"/>
</dbReference>
<evidence type="ECO:0000313" key="8">
    <source>
        <dbReference type="Proteomes" id="UP001642464"/>
    </source>
</evidence>
<evidence type="ECO:0000256" key="4">
    <source>
        <dbReference type="SAM" id="SignalP"/>
    </source>
</evidence>
<evidence type="ECO:0000256" key="1">
    <source>
        <dbReference type="ARBA" id="ARBA00022837"/>
    </source>
</evidence>
<feature type="domain" description="EF-hand" evidence="6">
    <location>
        <begin position="84"/>
        <end position="107"/>
    </location>
</feature>
<dbReference type="CDD" id="cd14733">
    <property type="entry name" value="BACK"/>
    <property type="match status" value="1"/>
</dbReference>
<proteinExistence type="predicted"/>
<keyword evidence="1" id="KW-0106">Calcium</keyword>
<gene>
    <name evidence="7" type="ORF">SCF082_LOCUS35656</name>
</gene>
<dbReference type="PROSITE" id="PS50097">
    <property type="entry name" value="BTB"/>
    <property type="match status" value="1"/>
</dbReference>
<dbReference type="InterPro" id="IPR011333">
    <property type="entry name" value="SKP1/BTB/POZ_sf"/>
</dbReference>
<dbReference type="InterPro" id="IPR011992">
    <property type="entry name" value="EF-hand-dom_pair"/>
</dbReference>
<comment type="caution">
    <text evidence="7">The sequence shown here is derived from an EMBL/GenBank/DDBJ whole genome shotgun (WGS) entry which is preliminary data.</text>
</comment>
<evidence type="ECO:0000256" key="2">
    <source>
        <dbReference type="SAM" id="Coils"/>
    </source>
</evidence>
<dbReference type="InterPro" id="IPR018247">
    <property type="entry name" value="EF_Hand_1_Ca_BS"/>
</dbReference>
<dbReference type="Proteomes" id="UP001642464">
    <property type="component" value="Unassembled WGS sequence"/>
</dbReference>
<dbReference type="PROSITE" id="PS00018">
    <property type="entry name" value="EF_HAND_1"/>
    <property type="match status" value="1"/>
</dbReference>
<feature type="coiled-coil region" evidence="2">
    <location>
        <begin position="705"/>
        <end position="732"/>
    </location>
</feature>
<feature type="compositionally biased region" description="Basic and acidic residues" evidence="3">
    <location>
        <begin position="1681"/>
        <end position="1702"/>
    </location>
</feature>
<reference evidence="7 8" key="1">
    <citation type="submission" date="2024-02" db="EMBL/GenBank/DDBJ databases">
        <authorList>
            <person name="Chen Y."/>
            <person name="Shah S."/>
            <person name="Dougan E. K."/>
            <person name="Thang M."/>
            <person name="Chan C."/>
        </authorList>
    </citation>
    <scope>NUCLEOTIDE SEQUENCE [LARGE SCALE GENOMIC DNA]</scope>
</reference>
<protein>
    <submittedName>
        <fullName evidence="7">BTB/POZ and MATH domain-containing protein 2 (Protein BTB-POZ AND MATH DOMAIN 2) (AtBPM2)</fullName>
    </submittedName>
</protein>
<feature type="region of interest" description="Disordered" evidence="3">
    <location>
        <begin position="1367"/>
        <end position="1455"/>
    </location>
</feature>